<evidence type="ECO:0008006" key="10">
    <source>
        <dbReference type="Google" id="ProtNLM"/>
    </source>
</evidence>
<feature type="region of interest" description="Disordered" evidence="7">
    <location>
        <begin position="86"/>
        <end position="106"/>
    </location>
</feature>
<evidence type="ECO:0000256" key="2">
    <source>
        <dbReference type="ARBA" id="ARBA00007117"/>
    </source>
</evidence>
<keyword evidence="3" id="KW-0156">Chromatin regulator</keyword>
<protein>
    <recommendedName>
        <fullName evidence="10">CT20-domain-containing protein</fullName>
    </recommendedName>
</protein>
<dbReference type="GO" id="GO:0006357">
    <property type="term" value="P:regulation of transcription by RNA polymerase II"/>
    <property type="evidence" value="ECO:0007669"/>
    <property type="project" value="TreeGrafter"/>
</dbReference>
<feature type="region of interest" description="Disordered" evidence="7">
    <location>
        <begin position="141"/>
        <end position="296"/>
    </location>
</feature>
<dbReference type="Pfam" id="PF07904">
    <property type="entry name" value="Eaf7"/>
    <property type="match status" value="1"/>
</dbReference>
<dbReference type="OrthoDB" id="5595141at2759"/>
<evidence type="ECO:0000256" key="4">
    <source>
        <dbReference type="ARBA" id="ARBA00023015"/>
    </source>
</evidence>
<dbReference type="InParanoid" id="A0A165P149"/>
<accession>A0A165P149</accession>
<evidence type="ECO:0000256" key="5">
    <source>
        <dbReference type="ARBA" id="ARBA00023163"/>
    </source>
</evidence>
<comment type="similarity">
    <text evidence="2">Belongs to the EAF7 family.</text>
</comment>
<dbReference type="Proteomes" id="UP000077266">
    <property type="component" value="Unassembled WGS sequence"/>
</dbReference>
<dbReference type="GO" id="GO:0035267">
    <property type="term" value="C:NuA4 histone acetyltransferase complex"/>
    <property type="evidence" value="ECO:0007669"/>
    <property type="project" value="TreeGrafter"/>
</dbReference>
<dbReference type="EMBL" id="KV425893">
    <property type="protein sequence ID" value="KZW01498.1"/>
    <property type="molecule type" value="Genomic_DNA"/>
</dbReference>
<dbReference type="GO" id="GO:0006325">
    <property type="term" value="P:chromatin organization"/>
    <property type="evidence" value="ECO:0007669"/>
    <property type="project" value="UniProtKB-KW"/>
</dbReference>
<keyword evidence="4" id="KW-0805">Transcription regulation</keyword>
<dbReference type="InterPro" id="IPR012423">
    <property type="entry name" value="Eaf7/MRGBP"/>
</dbReference>
<dbReference type="AlphaFoldDB" id="A0A165P149"/>
<keyword evidence="5" id="KW-0804">Transcription</keyword>
<feature type="compositionally biased region" description="Low complexity" evidence="7">
    <location>
        <begin position="276"/>
        <end position="286"/>
    </location>
</feature>
<comment type="subcellular location">
    <subcellularLocation>
        <location evidence="1">Nucleus</location>
    </subcellularLocation>
</comment>
<keyword evidence="6" id="KW-0539">Nucleus</keyword>
<feature type="compositionally biased region" description="Polar residues" evidence="7">
    <location>
        <begin position="200"/>
        <end position="209"/>
    </location>
</feature>
<dbReference type="PANTHER" id="PTHR13581">
    <property type="entry name" value="MRG-BINDING PROTEIN"/>
    <property type="match status" value="1"/>
</dbReference>
<reference evidence="8 9" key="1">
    <citation type="journal article" date="2016" name="Mol. Biol. Evol.">
        <title>Comparative Genomics of Early-Diverging Mushroom-Forming Fungi Provides Insights into the Origins of Lignocellulose Decay Capabilities.</title>
        <authorList>
            <person name="Nagy L.G."/>
            <person name="Riley R."/>
            <person name="Tritt A."/>
            <person name="Adam C."/>
            <person name="Daum C."/>
            <person name="Floudas D."/>
            <person name="Sun H."/>
            <person name="Yadav J.S."/>
            <person name="Pangilinan J."/>
            <person name="Larsson K.H."/>
            <person name="Matsuura K."/>
            <person name="Barry K."/>
            <person name="Labutti K."/>
            <person name="Kuo R."/>
            <person name="Ohm R.A."/>
            <person name="Bhattacharya S.S."/>
            <person name="Shirouzu T."/>
            <person name="Yoshinaga Y."/>
            <person name="Martin F.M."/>
            <person name="Grigoriev I.V."/>
            <person name="Hibbett D.S."/>
        </authorList>
    </citation>
    <scope>NUCLEOTIDE SEQUENCE [LARGE SCALE GENOMIC DNA]</scope>
    <source>
        <strain evidence="8 9">HHB12029</strain>
    </source>
</reference>
<evidence type="ECO:0000256" key="3">
    <source>
        <dbReference type="ARBA" id="ARBA00022853"/>
    </source>
</evidence>
<dbReference type="STRING" id="1314781.A0A165P149"/>
<feature type="compositionally biased region" description="Basic residues" evidence="7">
    <location>
        <begin position="287"/>
        <end position="296"/>
    </location>
</feature>
<dbReference type="PANTHER" id="PTHR13581:SF5">
    <property type="entry name" value="MRG_MORF4L-BINDING PROTEIN"/>
    <property type="match status" value="1"/>
</dbReference>
<feature type="compositionally biased region" description="Acidic residues" evidence="7">
    <location>
        <begin position="220"/>
        <end position="229"/>
    </location>
</feature>
<name>A0A165P149_EXIGL</name>
<keyword evidence="9" id="KW-1185">Reference proteome</keyword>
<evidence type="ECO:0000256" key="1">
    <source>
        <dbReference type="ARBA" id="ARBA00004123"/>
    </source>
</evidence>
<sequence length="296" mass="31527">MTDTAPPPTTPSTSELAAFLDSAAGETTFLKAVMRARPVGVHKHFHALSIRQRILAEAGVAIPIDELWAKLESLWNMSKLEEFEPIGWPNDDDPGSPEHTPMRHPEPEENLFTHAYFQREFSLPDEEFHSLLVARAPDLDADDSPAASPSAFSVADTIASDKTKTPGRGARGRTKARGSAPRGTASGGGGTKGRDKATGSATKGRNHGSTTKKDAGESSDLTEADDGSDEGSGRESGEDDEKGKEGKEGKEGSGIDDEDDDVGRTSGQARKRAAPRARPSTTTQPPSKKRRKSNAK</sequence>
<feature type="compositionally biased region" description="Low complexity" evidence="7">
    <location>
        <begin position="144"/>
        <end position="156"/>
    </location>
</feature>
<dbReference type="GO" id="GO:0005634">
    <property type="term" value="C:nucleus"/>
    <property type="evidence" value="ECO:0007669"/>
    <property type="project" value="UniProtKB-SubCell"/>
</dbReference>
<evidence type="ECO:0000313" key="8">
    <source>
        <dbReference type="EMBL" id="KZW01498.1"/>
    </source>
</evidence>
<proteinExistence type="inferred from homology"/>
<gene>
    <name evidence="8" type="ORF">EXIGLDRAFT_717914</name>
</gene>
<evidence type="ECO:0000313" key="9">
    <source>
        <dbReference type="Proteomes" id="UP000077266"/>
    </source>
</evidence>
<evidence type="ECO:0000256" key="6">
    <source>
        <dbReference type="ARBA" id="ARBA00023242"/>
    </source>
</evidence>
<evidence type="ECO:0000256" key="7">
    <source>
        <dbReference type="SAM" id="MobiDB-lite"/>
    </source>
</evidence>
<organism evidence="8 9">
    <name type="scientific">Exidia glandulosa HHB12029</name>
    <dbReference type="NCBI Taxonomy" id="1314781"/>
    <lineage>
        <taxon>Eukaryota</taxon>
        <taxon>Fungi</taxon>
        <taxon>Dikarya</taxon>
        <taxon>Basidiomycota</taxon>
        <taxon>Agaricomycotina</taxon>
        <taxon>Agaricomycetes</taxon>
        <taxon>Auriculariales</taxon>
        <taxon>Exidiaceae</taxon>
        <taxon>Exidia</taxon>
    </lineage>
</organism>
<feature type="compositionally biased region" description="Basic and acidic residues" evidence="7">
    <location>
        <begin position="231"/>
        <end position="253"/>
    </location>
</feature>